<evidence type="ECO:0000313" key="2">
    <source>
        <dbReference type="EMBL" id="KAH0573733.1"/>
    </source>
</evidence>
<dbReference type="AlphaFoldDB" id="V6LY49"/>
<dbReference type="EMBL" id="KI545981">
    <property type="protein sequence ID" value="EST48651.1"/>
    <property type="molecule type" value="Genomic_DNA"/>
</dbReference>
<reference evidence="1 2" key="1">
    <citation type="journal article" date="2014" name="PLoS Genet.">
        <title>The Genome of Spironucleus salmonicida Highlights a Fish Pathogen Adapted to Fluctuating Environments.</title>
        <authorList>
            <person name="Xu F."/>
            <person name="Jerlstrom-Hultqvist J."/>
            <person name="Einarsson E."/>
            <person name="Astvaldsson A."/>
            <person name="Svard S.G."/>
            <person name="Andersson J.O."/>
        </authorList>
    </citation>
    <scope>NUCLEOTIDE SEQUENCE</scope>
    <source>
        <strain evidence="2">ATCC 50377</strain>
    </source>
</reference>
<organism evidence="1">
    <name type="scientific">Spironucleus salmonicida</name>
    <dbReference type="NCBI Taxonomy" id="348837"/>
    <lineage>
        <taxon>Eukaryota</taxon>
        <taxon>Metamonada</taxon>
        <taxon>Diplomonadida</taxon>
        <taxon>Hexamitidae</taxon>
        <taxon>Hexamitinae</taxon>
        <taxon>Spironucleus</taxon>
    </lineage>
</organism>
<dbReference type="EMBL" id="AUWU02000004">
    <property type="protein sequence ID" value="KAH0573733.1"/>
    <property type="molecule type" value="Genomic_DNA"/>
</dbReference>
<dbReference type="Proteomes" id="UP000018208">
    <property type="component" value="Unassembled WGS sequence"/>
</dbReference>
<gene>
    <name evidence="1" type="ORF">SS50377_11264</name>
    <name evidence="2" type="ORF">SS50377_23668</name>
</gene>
<sequence>MFSLPFKLLSHKIDEETSQKVCFICKKLNFDVNQINFQQVCIFDGLVFIVQLFDDEYTTVDLKRQFLYNVAFYQMGSQKIIRSTCFRQPVQTKIYDDFYIVKYVLFCHLQLSSLTWLQKLKYNTICSEFSCKPVTFHMVNGELLIARITNQKKSTLQLEWTLTSEKALQKIRFVHENGTKLIQDIQVVESNSICQKIGISGDKIQFRALVNLIRQYYSHQMEKEDDIKKIVGFSDLVCAEIESVCPEFFRVLALIK</sequence>
<keyword evidence="3" id="KW-1185">Reference proteome</keyword>
<protein>
    <submittedName>
        <fullName evidence="1">Uncharacterized protein</fullName>
    </submittedName>
</protein>
<accession>V6LY49</accession>
<dbReference type="VEuPathDB" id="GiardiaDB:SS50377_23668"/>
<proteinExistence type="predicted"/>
<evidence type="ECO:0000313" key="3">
    <source>
        <dbReference type="Proteomes" id="UP000018208"/>
    </source>
</evidence>
<reference evidence="2" key="2">
    <citation type="submission" date="2020-12" db="EMBL/GenBank/DDBJ databases">
        <title>New Spironucleus salmonicida genome in near-complete chromosomes.</title>
        <authorList>
            <person name="Xu F."/>
            <person name="Kurt Z."/>
            <person name="Jimenez-Gonzalez A."/>
            <person name="Astvaldsson A."/>
            <person name="Andersson J.O."/>
            <person name="Svard S.G."/>
        </authorList>
    </citation>
    <scope>NUCLEOTIDE SEQUENCE</scope>
    <source>
        <strain evidence="2">ATCC 50377</strain>
    </source>
</reference>
<evidence type="ECO:0000313" key="1">
    <source>
        <dbReference type="EMBL" id="EST48651.1"/>
    </source>
</evidence>
<name>V6LY49_9EUKA</name>